<keyword evidence="2" id="KW-1185">Reference proteome</keyword>
<comment type="caution">
    <text evidence="1">The sequence shown here is derived from an EMBL/GenBank/DDBJ whole genome shotgun (WGS) entry which is preliminary data.</text>
</comment>
<dbReference type="AlphaFoldDB" id="A0A5J4N8W6"/>
<dbReference type="InterPro" id="IPR038888">
    <property type="entry name" value="CFAP36"/>
</dbReference>
<evidence type="ECO:0000313" key="2">
    <source>
        <dbReference type="Proteomes" id="UP000324629"/>
    </source>
</evidence>
<dbReference type="EMBL" id="QNGE01005640">
    <property type="protein sequence ID" value="KAA3671907.1"/>
    <property type="molecule type" value="Genomic_DNA"/>
</dbReference>
<evidence type="ECO:0008006" key="3">
    <source>
        <dbReference type="Google" id="ProtNLM"/>
    </source>
</evidence>
<reference evidence="1 2" key="1">
    <citation type="journal article" date="2019" name="Gigascience">
        <title>Whole-genome sequence of the oriental lung fluke Paragonimus westermani.</title>
        <authorList>
            <person name="Oey H."/>
            <person name="Zakrzewski M."/>
            <person name="Narain K."/>
            <person name="Devi K.R."/>
            <person name="Agatsuma T."/>
            <person name="Nawaratna S."/>
            <person name="Gobert G.N."/>
            <person name="Jones M.K."/>
            <person name="Ragan M.A."/>
            <person name="McManus D.P."/>
            <person name="Krause L."/>
        </authorList>
    </citation>
    <scope>NUCLEOTIDE SEQUENCE [LARGE SCALE GENOMIC DNA]</scope>
    <source>
        <strain evidence="1 2">IND2009</strain>
    </source>
</reference>
<accession>A0A5J4N8W6</accession>
<evidence type="ECO:0000313" key="1">
    <source>
        <dbReference type="EMBL" id="KAA3671907.1"/>
    </source>
</evidence>
<dbReference type="Proteomes" id="UP000324629">
    <property type="component" value="Unassembled WGS sequence"/>
</dbReference>
<name>A0A5J4N8W6_9TREM</name>
<dbReference type="PANTHER" id="PTHR21532">
    <property type="entry name" value="PHOSPHODIESTERASE HL"/>
    <property type="match status" value="1"/>
</dbReference>
<sequence length="349" mass="40099">MTSEPSDFLSDPVVAAHVESFTDVHCSSKKINIKLISIHLTISFCSRWTRVLRSHRGLRELSTYGRFISEVYLTHIYTRPMQLRKLIDEFTGFDENALEDFVCRYPRLESYKTEYTWLQSLWNFDVFYRMMCRRNVELERVALSLLEKHMSFHARKQAGLIQPLATDAISDTVVEEQQHEINVTEHASPSQKSQPGAQMTQANFICTHASISKRHVMFTNNGALKDTNSGLITPLVATHSALGSPCETAGAHDLITLVGSADTEEPQTTSGNWFERQAFLRKQRDLLVQMRQRRREHILDLMTNNSGVTAITQPSDKFCTEDDEMQKVFEKRRALLRKLKAEVIDHSFK</sequence>
<dbReference type="GO" id="GO:0097546">
    <property type="term" value="C:ciliary base"/>
    <property type="evidence" value="ECO:0007669"/>
    <property type="project" value="TreeGrafter"/>
</dbReference>
<dbReference type="GO" id="GO:0005930">
    <property type="term" value="C:axoneme"/>
    <property type="evidence" value="ECO:0007669"/>
    <property type="project" value="TreeGrafter"/>
</dbReference>
<gene>
    <name evidence="1" type="ORF">DEA37_0005159</name>
</gene>
<organism evidence="1 2">
    <name type="scientific">Paragonimus westermani</name>
    <dbReference type="NCBI Taxonomy" id="34504"/>
    <lineage>
        <taxon>Eukaryota</taxon>
        <taxon>Metazoa</taxon>
        <taxon>Spiralia</taxon>
        <taxon>Lophotrochozoa</taxon>
        <taxon>Platyhelminthes</taxon>
        <taxon>Trematoda</taxon>
        <taxon>Digenea</taxon>
        <taxon>Plagiorchiida</taxon>
        <taxon>Troglotremata</taxon>
        <taxon>Troglotrematidae</taxon>
        <taxon>Paragonimus</taxon>
    </lineage>
</organism>
<protein>
    <recommendedName>
        <fullName evidence="3">Coiled-coil domain-containing protein 104</fullName>
    </recommendedName>
</protein>
<proteinExistence type="predicted"/>
<dbReference type="PANTHER" id="PTHR21532:SF0">
    <property type="entry name" value="CILIA- AND FLAGELLA-ASSOCIATED PROTEIN 36"/>
    <property type="match status" value="1"/>
</dbReference>